<evidence type="ECO:0000313" key="7">
    <source>
        <dbReference type="EMBL" id="PNT63315.1"/>
    </source>
</evidence>
<dbReference type="GO" id="GO:0004867">
    <property type="term" value="F:serine-type endopeptidase inhibitor activity"/>
    <property type="evidence" value="ECO:0007669"/>
    <property type="project" value="UniProtKB-KW"/>
</dbReference>
<dbReference type="Proteomes" id="UP000008810">
    <property type="component" value="Chromosome 4"/>
</dbReference>
<dbReference type="Gene3D" id="3.30.497.10">
    <property type="entry name" value="Antithrombin, subunit I, domain 2"/>
    <property type="match status" value="1"/>
</dbReference>
<dbReference type="SMART" id="SM00093">
    <property type="entry name" value="SERPIN"/>
    <property type="match status" value="1"/>
</dbReference>
<evidence type="ECO:0000313" key="9">
    <source>
        <dbReference type="Proteomes" id="UP000008810"/>
    </source>
</evidence>
<evidence type="ECO:0000256" key="2">
    <source>
        <dbReference type="ARBA" id="ARBA00022690"/>
    </source>
</evidence>
<dbReference type="Gramene" id="PNT63315">
    <property type="protein sequence ID" value="PNT63315"/>
    <property type="gene ID" value="BRADI_4g14070v3"/>
</dbReference>
<reference evidence="8" key="3">
    <citation type="submission" date="2018-08" db="UniProtKB">
        <authorList>
            <consortium name="EnsemblPlants"/>
        </authorList>
    </citation>
    <scope>IDENTIFICATION</scope>
    <source>
        <strain evidence="8">cv. Bd21</strain>
    </source>
</reference>
<dbReference type="AlphaFoldDB" id="A0A2K2CMQ9"/>
<name>A0A2K2CMQ9_BRADI</name>
<protein>
    <recommendedName>
        <fullName evidence="6">Serpin domain-containing protein</fullName>
    </recommendedName>
</protein>
<dbReference type="InterPro" id="IPR042185">
    <property type="entry name" value="Serpin_sf_2"/>
</dbReference>
<dbReference type="InterPro" id="IPR023796">
    <property type="entry name" value="Serpin_dom"/>
</dbReference>
<keyword evidence="9" id="KW-1185">Reference proteome</keyword>
<dbReference type="SUPFAM" id="SSF56574">
    <property type="entry name" value="Serpins"/>
    <property type="match status" value="1"/>
</dbReference>
<dbReference type="FunCoup" id="A0A2K2CMQ9">
    <property type="interactions" value="229"/>
</dbReference>
<dbReference type="PANTHER" id="PTHR11461:SF209">
    <property type="entry name" value="SERPIN-Z8-RELATED"/>
    <property type="match status" value="1"/>
</dbReference>
<evidence type="ECO:0000313" key="8">
    <source>
        <dbReference type="EnsemblPlants" id="PNT63315"/>
    </source>
</evidence>
<dbReference type="Gene3D" id="2.30.39.10">
    <property type="entry name" value="Alpha-1-antitrypsin, domain 1"/>
    <property type="match status" value="1"/>
</dbReference>
<reference evidence="7" key="2">
    <citation type="submission" date="2017-06" db="EMBL/GenBank/DDBJ databases">
        <title>WGS assembly of Brachypodium distachyon.</title>
        <authorList>
            <consortium name="The International Brachypodium Initiative"/>
            <person name="Lucas S."/>
            <person name="Harmon-Smith M."/>
            <person name="Lail K."/>
            <person name="Tice H."/>
            <person name="Grimwood J."/>
            <person name="Bruce D."/>
            <person name="Barry K."/>
            <person name="Shu S."/>
            <person name="Lindquist E."/>
            <person name="Wang M."/>
            <person name="Pitluck S."/>
            <person name="Vogel J.P."/>
            <person name="Garvin D.F."/>
            <person name="Mockler T.C."/>
            <person name="Schmutz J."/>
            <person name="Rokhsar D."/>
            <person name="Bevan M.W."/>
        </authorList>
    </citation>
    <scope>NUCLEOTIDE SEQUENCE</scope>
    <source>
        <strain evidence="7">Bd21</strain>
    </source>
</reference>
<dbReference type="RefSeq" id="XP_014757939.1">
    <property type="nucleotide sequence ID" value="XM_014902453.2"/>
</dbReference>
<dbReference type="GO" id="GO:0005615">
    <property type="term" value="C:extracellular space"/>
    <property type="evidence" value="ECO:0000318"/>
    <property type="project" value="GO_Central"/>
</dbReference>
<dbReference type="GeneID" id="100835871"/>
<evidence type="ECO:0000259" key="6">
    <source>
        <dbReference type="SMART" id="SM00093"/>
    </source>
</evidence>
<organism evidence="7">
    <name type="scientific">Brachypodium distachyon</name>
    <name type="common">Purple false brome</name>
    <name type="synonym">Trachynia distachya</name>
    <dbReference type="NCBI Taxonomy" id="15368"/>
    <lineage>
        <taxon>Eukaryota</taxon>
        <taxon>Viridiplantae</taxon>
        <taxon>Streptophyta</taxon>
        <taxon>Embryophyta</taxon>
        <taxon>Tracheophyta</taxon>
        <taxon>Spermatophyta</taxon>
        <taxon>Magnoliopsida</taxon>
        <taxon>Liliopsida</taxon>
        <taxon>Poales</taxon>
        <taxon>Poaceae</taxon>
        <taxon>BOP clade</taxon>
        <taxon>Pooideae</taxon>
        <taxon>Stipodae</taxon>
        <taxon>Brachypodieae</taxon>
        <taxon>Brachypodium</taxon>
    </lineage>
</organism>
<dbReference type="OrthoDB" id="1063785at2759"/>
<reference evidence="7 8" key="1">
    <citation type="journal article" date="2010" name="Nature">
        <title>Genome sequencing and analysis of the model grass Brachypodium distachyon.</title>
        <authorList>
            <consortium name="International Brachypodium Initiative"/>
        </authorList>
    </citation>
    <scope>NUCLEOTIDE SEQUENCE [LARGE SCALE GENOMIC DNA]</scope>
    <source>
        <strain evidence="7 8">Bd21</strain>
    </source>
</reference>
<comment type="similarity">
    <text evidence="1 5">Belongs to the serpin family.</text>
</comment>
<gene>
    <name evidence="8" type="primary">LOC100835871</name>
    <name evidence="7" type="ORF">BRADI_4g14070v3</name>
</gene>
<dbReference type="Pfam" id="PF00079">
    <property type="entry name" value="Serpin"/>
    <property type="match status" value="1"/>
</dbReference>
<evidence type="ECO:0000256" key="1">
    <source>
        <dbReference type="ARBA" id="ARBA00009500"/>
    </source>
</evidence>
<evidence type="ECO:0000256" key="4">
    <source>
        <dbReference type="ARBA" id="ARBA00049586"/>
    </source>
</evidence>
<dbReference type="ExpressionAtlas" id="A0A2K2CMQ9">
    <property type="expression patterns" value="baseline"/>
</dbReference>
<keyword evidence="2" id="KW-0646">Protease inhibitor</keyword>
<dbReference type="InterPro" id="IPR042178">
    <property type="entry name" value="Serpin_sf_1"/>
</dbReference>
<evidence type="ECO:0000256" key="5">
    <source>
        <dbReference type="RuleBase" id="RU000411"/>
    </source>
</evidence>
<dbReference type="InterPro" id="IPR000215">
    <property type="entry name" value="Serpin_fam"/>
</dbReference>
<evidence type="ECO:0000256" key="3">
    <source>
        <dbReference type="ARBA" id="ARBA00022900"/>
    </source>
</evidence>
<dbReference type="EnsemblPlants" id="PNT63315">
    <property type="protein sequence ID" value="PNT63315"/>
    <property type="gene ID" value="BRADI_4g14070v3"/>
</dbReference>
<accession>A0A2K2CMQ9</accession>
<dbReference type="PANTHER" id="PTHR11461">
    <property type="entry name" value="SERINE PROTEASE INHIBITOR, SERPIN"/>
    <property type="match status" value="1"/>
</dbReference>
<feature type="domain" description="Serpin" evidence="6">
    <location>
        <begin position="66"/>
        <end position="454"/>
    </location>
</feature>
<dbReference type="InterPro" id="IPR036186">
    <property type="entry name" value="Serpin_sf"/>
</dbReference>
<dbReference type="CDD" id="cd02043">
    <property type="entry name" value="serpinP_plants"/>
    <property type="match status" value="1"/>
</dbReference>
<proteinExistence type="inferred from homology"/>
<sequence>MFCSRLPAKKIFISLLDIYLQYWQLHPKETGLFIMEVPFQRIKRARVGEAAAVVDSSSGGLSAFALRLSKELAERESNENVAFSPLSVYAALGLAAAGARGTTLDELLALLGAASRDELAGLMRAMADHALPAAAADGAADPVVTFACGVWCQKDLELKPAFRQAAAQSYKAEARAVDFVSKAEDAREEINGWVAEATRKLIPSVLPPRSVHADTRLVLASAVYFNGKWKKQDAFRKSRTKDRRFHRLDGTAVRVPFMSAEPQAEHFVACHDGFKVLKLPYMSAAAAARYSMCVFLPDARDGLRGLVDSMAAGGAGYLFGRLPRWREEVRKLRLPRFKLSFSCRMKDALTSLGLREAFGSGADFGDMVEEKKAKAAKEDSGGAGLWVEEVFHKAVVEVDEEGTVAAASTGLTMTLQCGRDPGPPVDFIADHPFAFFVVEEGSGAVLFTGHVLDPSNNSGE</sequence>
<comment type="function">
    <text evidence="4">Probable serine protease inhibitor.</text>
</comment>
<dbReference type="EMBL" id="CM000883">
    <property type="protein sequence ID" value="PNT63315.1"/>
    <property type="molecule type" value="Genomic_DNA"/>
</dbReference>
<keyword evidence="3" id="KW-0722">Serine protease inhibitor</keyword>